<dbReference type="AlphaFoldDB" id="A0A9D4XHG8"/>
<feature type="region of interest" description="Disordered" evidence="1">
    <location>
        <begin position="245"/>
        <end position="265"/>
    </location>
</feature>
<accession>A0A9D4XHG8</accession>
<evidence type="ECO:0000313" key="3">
    <source>
        <dbReference type="Proteomes" id="UP001058974"/>
    </source>
</evidence>
<reference evidence="2 3" key="1">
    <citation type="journal article" date="2022" name="Nat. Genet.">
        <title>Improved pea reference genome and pan-genome highlight genomic features and evolutionary characteristics.</title>
        <authorList>
            <person name="Yang T."/>
            <person name="Liu R."/>
            <person name="Luo Y."/>
            <person name="Hu S."/>
            <person name="Wang D."/>
            <person name="Wang C."/>
            <person name="Pandey M.K."/>
            <person name="Ge S."/>
            <person name="Xu Q."/>
            <person name="Li N."/>
            <person name="Li G."/>
            <person name="Huang Y."/>
            <person name="Saxena R.K."/>
            <person name="Ji Y."/>
            <person name="Li M."/>
            <person name="Yan X."/>
            <person name="He Y."/>
            <person name="Liu Y."/>
            <person name="Wang X."/>
            <person name="Xiang C."/>
            <person name="Varshney R.K."/>
            <person name="Ding H."/>
            <person name="Gao S."/>
            <person name="Zong X."/>
        </authorList>
    </citation>
    <scope>NUCLEOTIDE SEQUENCE [LARGE SCALE GENOMIC DNA]</scope>
    <source>
        <strain evidence="2 3">cv. Zhongwan 6</strain>
    </source>
</reference>
<name>A0A9D4XHG8_PEA</name>
<evidence type="ECO:0000313" key="2">
    <source>
        <dbReference type="EMBL" id="KAI5420437.1"/>
    </source>
</evidence>
<proteinExistence type="predicted"/>
<organism evidence="2 3">
    <name type="scientific">Pisum sativum</name>
    <name type="common">Garden pea</name>
    <name type="synonym">Lathyrus oleraceus</name>
    <dbReference type="NCBI Taxonomy" id="3888"/>
    <lineage>
        <taxon>Eukaryota</taxon>
        <taxon>Viridiplantae</taxon>
        <taxon>Streptophyta</taxon>
        <taxon>Embryophyta</taxon>
        <taxon>Tracheophyta</taxon>
        <taxon>Spermatophyta</taxon>
        <taxon>Magnoliopsida</taxon>
        <taxon>eudicotyledons</taxon>
        <taxon>Gunneridae</taxon>
        <taxon>Pentapetalae</taxon>
        <taxon>rosids</taxon>
        <taxon>fabids</taxon>
        <taxon>Fabales</taxon>
        <taxon>Fabaceae</taxon>
        <taxon>Papilionoideae</taxon>
        <taxon>50 kb inversion clade</taxon>
        <taxon>NPAAA clade</taxon>
        <taxon>Hologalegina</taxon>
        <taxon>IRL clade</taxon>
        <taxon>Fabeae</taxon>
        <taxon>Lathyrus</taxon>
    </lineage>
</organism>
<dbReference type="EMBL" id="JAMSHJ010000004">
    <property type="protein sequence ID" value="KAI5420437.1"/>
    <property type="molecule type" value="Genomic_DNA"/>
</dbReference>
<keyword evidence="3" id="KW-1185">Reference proteome</keyword>
<gene>
    <name evidence="2" type="ORF">KIW84_044288</name>
</gene>
<dbReference type="Proteomes" id="UP001058974">
    <property type="component" value="Chromosome 4"/>
</dbReference>
<sequence>MLYSGFLIFQSPLQKIVDSFVHRFSTRGNQKRMDQIQEILEEMRAQMDACMAQFMEVMLTVTRNQEELRVLLETPRGHRNKGNPNFNSVDHGYVRPPPPPSYHSPQAIPGEMYGRYQGSEVDHNDDHFSVHNSEISVLARDMRPIKDLEKEKVEKVEEEMDVTSFPYTPKRIPTPARLVPLVVTLPGPVPYSSEKVVPWHYGSDVYYHGVKQVFILIPSKKEEVEKEDVNAGDFSSFGRITRSGRVFAPPNPQDVANALAKAKGK</sequence>
<evidence type="ECO:0000256" key="1">
    <source>
        <dbReference type="SAM" id="MobiDB-lite"/>
    </source>
</evidence>
<dbReference type="Gramene" id="Psat04G0428800-T1">
    <property type="protein sequence ID" value="KAI5420437.1"/>
    <property type="gene ID" value="KIW84_044288"/>
</dbReference>
<comment type="caution">
    <text evidence="2">The sequence shown here is derived from an EMBL/GenBank/DDBJ whole genome shotgun (WGS) entry which is preliminary data.</text>
</comment>
<protein>
    <submittedName>
        <fullName evidence="2">Uncharacterized protein</fullName>
    </submittedName>
</protein>